<comment type="similarity">
    <text evidence="1">Belongs to the universal ribosomal protein uL30 family.</text>
</comment>
<comment type="subunit">
    <text evidence="2">Part of the 50S ribosomal subunit.</text>
</comment>
<evidence type="ECO:0000313" key="7">
    <source>
        <dbReference type="EMBL" id="HIP98510.1"/>
    </source>
</evidence>
<evidence type="ECO:0000256" key="2">
    <source>
        <dbReference type="ARBA" id="ARBA00011838"/>
    </source>
</evidence>
<evidence type="ECO:0000256" key="5">
    <source>
        <dbReference type="ARBA" id="ARBA00035492"/>
    </source>
</evidence>
<name>A0A9D0YQW1_AQUAO</name>
<gene>
    <name evidence="7" type="ORF">EYH37_04005</name>
</gene>
<dbReference type="InterPro" id="IPR005996">
    <property type="entry name" value="Ribosomal_uL30_bac-type"/>
</dbReference>
<accession>A0A9D0YQW1</accession>
<dbReference type="Proteomes" id="UP000606463">
    <property type="component" value="Unassembled WGS sequence"/>
</dbReference>
<evidence type="ECO:0000259" key="6">
    <source>
        <dbReference type="Pfam" id="PF00327"/>
    </source>
</evidence>
<keyword evidence="4" id="KW-0687">Ribonucleoprotein</keyword>
<feature type="domain" description="Large ribosomal subunit protein uL30-like ferredoxin-like fold" evidence="6">
    <location>
        <begin position="5"/>
        <end position="55"/>
    </location>
</feature>
<evidence type="ECO:0000256" key="1">
    <source>
        <dbReference type="ARBA" id="ARBA00007594"/>
    </source>
</evidence>
<keyword evidence="3 7" id="KW-0689">Ribosomal protein</keyword>
<dbReference type="AlphaFoldDB" id="A0A9D0YQW1"/>
<comment type="caution">
    <text evidence="7">The sequence shown here is derived from an EMBL/GenBank/DDBJ whole genome shotgun (WGS) entry which is preliminary data.</text>
</comment>
<organism evidence="7 8">
    <name type="scientific">Aquifex aeolicus</name>
    <dbReference type="NCBI Taxonomy" id="63363"/>
    <lineage>
        <taxon>Bacteria</taxon>
        <taxon>Pseudomonadati</taxon>
        <taxon>Aquificota</taxon>
        <taxon>Aquificia</taxon>
        <taxon>Aquificales</taxon>
        <taxon>Aquificaceae</taxon>
        <taxon>Aquifex</taxon>
    </lineage>
</organism>
<evidence type="ECO:0000256" key="3">
    <source>
        <dbReference type="ARBA" id="ARBA00022980"/>
    </source>
</evidence>
<dbReference type="GO" id="GO:0015934">
    <property type="term" value="C:large ribosomal subunit"/>
    <property type="evidence" value="ECO:0007669"/>
    <property type="project" value="InterPro"/>
</dbReference>
<proteinExistence type="inferred from homology"/>
<dbReference type="Gene3D" id="3.30.1390.20">
    <property type="entry name" value="Ribosomal protein L30, ferredoxin-like fold domain"/>
    <property type="match status" value="1"/>
</dbReference>
<dbReference type="CDD" id="cd01658">
    <property type="entry name" value="Ribosomal_L30"/>
    <property type="match status" value="1"/>
</dbReference>
<dbReference type="InterPro" id="IPR016082">
    <property type="entry name" value="Ribosomal_uL30_ferredoxin-like"/>
</dbReference>
<sequence>MADKIKVKLVRGLAGKREEHIKAVYALGLKKRGDERILADDPRTWGNITKAWYLVGVAYKIDFSGEIPVVEKDLSGENDRKILVKNGVYTNGKGIYYFSRIPDLEDFLRKKGYKRYKNWKGEIIEL</sequence>
<dbReference type="Pfam" id="PF00327">
    <property type="entry name" value="Ribosomal_L30"/>
    <property type="match status" value="1"/>
</dbReference>
<dbReference type="GO" id="GO:0003735">
    <property type="term" value="F:structural constituent of ribosome"/>
    <property type="evidence" value="ECO:0007669"/>
    <property type="project" value="InterPro"/>
</dbReference>
<dbReference type="SUPFAM" id="SSF55129">
    <property type="entry name" value="Ribosomal protein L30p/L7e"/>
    <property type="match status" value="1"/>
</dbReference>
<dbReference type="GO" id="GO:0006412">
    <property type="term" value="P:translation"/>
    <property type="evidence" value="ECO:0007669"/>
    <property type="project" value="InterPro"/>
</dbReference>
<dbReference type="InterPro" id="IPR036919">
    <property type="entry name" value="Ribo_uL30_ferredoxin-like_sf"/>
</dbReference>
<reference evidence="7" key="1">
    <citation type="journal article" date="2020" name="ISME J.">
        <title>Gammaproteobacteria mediating utilization of methyl-, sulfur- and petroleum organic compounds in deep ocean hydrothermal plumes.</title>
        <authorList>
            <person name="Zhou Z."/>
            <person name="Liu Y."/>
            <person name="Pan J."/>
            <person name="Cron B.R."/>
            <person name="Toner B.M."/>
            <person name="Anantharaman K."/>
            <person name="Breier J.A."/>
            <person name="Dick G.J."/>
            <person name="Li M."/>
        </authorList>
    </citation>
    <scope>NUCLEOTIDE SEQUENCE</scope>
    <source>
        <strain evidence="7">SZUA-1501</strain>
    </source>
</reference>
<dbReference type="EMBL" id="DQVE01000043">
    <property type="protein sequence ID" value="HIP98510.1"/>
    <property type="molecule type" value="Genomic_DNA"/>
</dbReference>
<protein>
    <recommendedName>
        <fullName evidence="5">50S ribosomal protein L30</fullName>
    </recommendedName>
</protein>
<evidence type="ECO:0000313" key="8">
    <source>
        <dbReference type="Proteomes" id="UP000606463"/>
    </source>
</evidence>
<evidence type="ECO:0000256" key="4">
    <source>
        <dbReference type="ARBA" id="ARBA00023274"/>
    </source>
</evidence>